<comment type="caution">
    <text evidence="1">The sequence shown here is derived from an EMBL/GenBank/DDBJ whole genome shotgun (WGS) entry which is preliminary data.</text>
</comment>
<dbReference type="AlphaFoldDB" id="A0AA41QEK2"/>
<protein>
    <submittedName>
        <fullName evidence="1">Uncharacterized protein</fullName>
    </submittedName>
</protein>
<accession>A0AA41QEK2</accession>
<keyword evidence="2" id="KW-1185">Reference proteome</keyword>
<organism evidence="1 2">
    <name type="scientific">Antribacter soli</name>
    <dbReference type="NCBI Taxonomy" id="2910976"/>
    <lineage>
        <taxon>Bacteria</taxon>
        <taxon>Bacillati</taxon>
        <taxon>Actinomycetota</taxon>
        <taxon>Actinomycetes</taxon>
        <taxon>Micrococcales</taxon>
        <taxon>Promicromonosporaceae</taxon>
        <taxon>Antribacter</taxon>
    </lineage>
</organism>
<dbReference type="RefSeq" id="WP_236089500.1">
    <property type="nucleotide sequence ID" value="NZ_JAKGSG010000034.1"/>
</dbReference>
<dbReference type="EMBL" id="JAKGSG010000034">
    <property type="protein sequence ID" value="MCF4121703.1"/>
    <property type="molecule type" value="Genomic_DNA"/>
</dbReference>
<dbReference type="Proteomes" id="UP001165405">
    <property type="component" value="Unassembled WGS sequence"/>
</dbReference>
<gene>
    <name evidence="1" type="ORF">L1785_11990</name>
</gene>
<reference evidence="1" key="1">
    <citation type="submission" date="2022-01" db="EMBL/GenBank/DDBJ databases">
        <title>Antribacter sp. nov., isolated from Guizhou of China.</title>
        <authorList>
            <person name="Chengliang C."/>
            <person name="Ya Z."/>
        </authorList>
    </citation>
    <scope>NUCLEOTIDE SEQUENCE</scope>
    <source>
        <strain evidence="1">KLBMP 9083</strain>
    </source>
</reference>
<name>A0AA41QEK2_9MICO</name>
<sequence>MSESKRLVEQRQRNQVMDVLMLLVRGDDGVRRVGRRAFYDLFFGSLGDSSPGEWRTWTVFSPAEVALLDDVYTMMVASRGETAVGDTGGLVESGWPWEISQAASPALHVMSARGRFSEDVDESEPSGAVVDLHDARHAPVADVEVEAGLAVDATVLCHHTFGMGVWVAGLDHFGHVDVPAIRDGAIGGSEDIPVIGSRVRAVVLGSSATKQLRLSTRRSDLPGLTERGVELLRQIAAEVGVQDLDVDDEHARWWLYWDVVPRADVRPVLREIVAEGEALGSHIVTEVLKYVDEVEGRTWVDLLRTEEGRAFPARRLREWALIREVTTSPRQIADDLPGLTMWCQRRLVEHATSDVVLSDLAAHASFKKVRHAAREKLRGRWTGWG</sequence>
<proteinExistence type="predicted"/>
<evidence type="ECO:0000313" key="2">
    <source>
        <dbReference type="Proteomes" id="UP001165405"/>
    </source>
</evidence>
<evidence type="ECO:0000313" key="1">
    <source>
        <dbReference type="EMBL" id="MCF4121703.1"/>
    </source>
</evidence>